<dbReference type="EMBL" id="MVHJ01000005">
    <property type="protein sequence ID" value="ORA05703.1"/>
    <property type="molecule type" value="Genomic_DNA"/>
</dbReference>
<evidence type="ECO:0000313" key="1">
    <source>
        <dbReference type="EMBL" id="ORA05703.1"/>
    </source>
</evidence>
<protein>
    <recommendedName>
        <fullName evidence="3">Beta-xylosidase</fullName>
    </recommendedName>
</protein>
<keyword evidence="2" id="KW-1185">Reference proteome</keyword>
<evidence type="ECO:0008006" key="3">
    <source>
        <dbReference type="Google" id="ProtNLM"/>
    </source>
</evidence>
<evidence type="ECO:0000313" key="2">
    <source>
        <dbReference type="Proteomes" id="UP000192366"/>
    </source>
</evidence>
<gene>
    <name evidence="1" type="ORF">BST17_07975</name>
</gene>
<dbReference type="InterPro" id="IPR051923">
    <property type="entry name" value="Glycosyl_Hydrolase_39"/>
</dbReference>
<accession>A0A1W9Z080</accession>
<dbReference type="AlphaFoldDB" id="A0A1W9Z080"/>
<reference evidence="1 2" key="1">
    <citation type="submission" date="2017-02" db="EMBL/GenBank/DDBJ databases">
        <title>The new phylogeny of genus Mycobacterium.</title>
        <authorList>
            <person name="Tortoli E."/>
            <person name="Trovato A."/>
            <person name="Cirillo D.M."/>
        </authorList>
    </citation>
    <scope>NUCLEOTIDE SEQUENCE [LARGE SCALE GENOMIC DNA]</scope>
    <source>
        <strain evidence="1 2">DSM 45578</strain>
    </source>
</reference>
<dbReference type="STRING" id="564198.BST17_07975"/>
<dbReference type="Proteomes" id="UP000192366">
    <property type="component" value="Unassembled WGS sequence"/>
</dbReference>
<dbReference type="RefSeq" id="WP_234807582.1">
    <property type="nucleotide sequence ID" value="NZ_JACKVM010000014.1"/>
</dbReference>
<dbReference type="Gene3D" id="3.20.20.80">
    <property type="entry name" value="Glycosidases"/>
    <property type="match status" value="1"/>
</dbReference>
<dbReference type="GO" id="GO:0004553">
    <property type="term" value="F:hydrolase activity, hydrolyzing O-glycosyl compounds"/>
    <property type="evidence" value="ECO:0007669"/>
    <property type="project" value="TreeGrafter"/>
</dbReference>
<dbReference type="PANTHER" id="PTHR12631:SF10">
    <property type="entry name" value="BETA-XYLOSIDASE-LIKE PROTEIN-RELATED"/>
    <property type="match status" value="1"/>
</dbReference>
<comment type="caution">
    <text evidence="1">The sequence shown here is derived from an EMBL/GenBank/DDBJ whole genome shotgun (WGS) entry which is preliminary data.</text>
</comment>
<sequence length="362" mass="39119">MRRLMKVVAALFSALVLLLVFAHPVLDIPHRLQCDASTASGRVGGSDGADMLTMSDAELDQTLVAARDAGMWAIRIDVDWSRVEPVAGKRDWAQVDRVVRSVHALGMCPFGIVTYAPAWAADPALRATGTYFAPADPAQFADFARTAAQRYRGSIAAWEVWNEPNTVKFFKPAPDPAVYGRLLAATYGAIKSVSRDIAVVSGGLAPAEDADGDIAPTTFLKALYAKGDNRYFDAFGIHPYSYPALPDEPGTGTWNTAQRLGAMYEIMRVGGDGGKQMWITECGAPTGTADTAVSENVQARTIEIMLTRARQTPWIGPAFVYSIRDSGTDPADPEQNFGILRHDFVPKQAYAVVASFGLRGDR</sequence>
<proteinExistence type="predicted"/>
<dbReference type="PANTHER" id="PTHR12631">
    <property type="entry name" value="ALPHA-L-IDURONIDASE"/>
    <property type="match status" value="1"/>
</dbReference>
<dbReference type="InterPro" id="IPR017853">
    <property type="entry name" value="GH"/>
</dbReference>
<name>A0A1W9Z080_MYCBA</name>
<dbReference type="SUPFAM" id="SSF51445">
    <property type="entry name" value="(Trans)glycosidases"/>
    <property type="match status" value="1"/>
</dbReference>
<organism evidence="1 2">
    <name type="scientific">Mycolicibacterium bacteremicum</name>
    <name type="common">Mycobacterium bacteremicum</name>
    <dbReference type="NCBI Taxonomy" id="564198"/>
    <lineage>
        <taxon>Bacteria</taxon>
        <taxon>Bacillati</taxon>
        <taxon>Actinomycetota</taxon>
        <taxon>Actinomycetes</taxon>
        <taxon>Mycobacteriales</taxon>
        <taxon>Mycobacteriaceae</taxon>
        <taxon>Mycolicibacterium</taxon>
    </lineage>
</organism>